<dbReference type="Pfam" id="PF23232">
    <property type="entry name" value="AAA_lid_13"/>
    <property type="match status" value="1"/>
</dbReference>
<dbReference type="AlphaFoldDB" id="A0A6A6IVY4"/>
<gene>
    <name evidence="3" type="ORF">BU26DRAFT_600016</name>
</gene>
<sequence length="743" mass="84043">MPERAGLGSIGTNNNDGDIDVVTSASLLSCLNMNFESDAQATADESPVVDQADEEESHPSNNEDPASAQDPRCIIVHQVDCAGSSPAHSRHPESELFLDAPRLYRGDSKANSLRGRSRIYDLPSYLVKHPEISFVVYRSYGCVEYHDLVLEELQRARTSAPEHVTGRQVLPDFFVLARDTDPALPDREYMEIHSEGLRDAMSAVQALQPENQALLSGWEREHNMLAPYLHFYHIRGLLQDKRALLPEAQQRHLDLLLEYLDSQFRREYDEADRIFEEGYVTKGHLHKLFGPSEVVVKVQDGHPIAMVAKHCPLSGSHPIKLDCEAWVFDGRFAKSTKKVTLQWPQGDSVPDRIPISSLALYPLRLDRTGMEARLRRRGEIFWSCRKRRFVGYDASEQTSEFQVANGRYMVDTNMYRQLHGGEDDSGGANAAREYLDLEVMEMDVPPPGHFSLLLPPTIPGFGFHDKKWRRLAVEHICAVIWNKKAFDRLVLSADKKDIIAALFKTHAQSAMSTDRVKGKDRGLIILLHGGPGTGKTLTAESVAELAEVPLYRLTSGDIGTDPSDVEKYLESVFYLGNIWGAAVLLDESDVFLEERSIADLQRNAVVSVILRAMEYYEGILILTSNRVGTFDESLKSHVQLAIHFPSLGTVERRQLWQDFVEELTEEGDGKRDIRIHIDELSRHKLNGRQIGNAIRTARRLAFYHGQVFRTRHIMQTIGVVQEFDEYLNNVYSDADWAREEGIR</sequence>
<proteinExistence type="predicted"/>
<dbReference type="Pfam" id="PF22942">
    <property type="entry name" value="DUF7025"/>
    <property type="match status" value="1"/>
</dbReference>
<keyword evidence="4" id="KW-1185">Reference proteome</keyword>
<accession>A0A6A6IVY4</accession>
<dbReference type="SMART" id="SM00382">
    <property type="entry name" value="AAA"/>
    <property type="match status" value="1"/>
</dbReference>
<dbReference type="GO" id="GO:0016887">
    <property type="term" value="F:ATP hydrolysis activity"/>
    <property type="evidence" value="ECO:0007669"/>
    <property type="project" value="InterPro"/>
</dbReference>
<keyword evidence="3" id="KW-0378">Hydrolase</keyword>
<dbReference type="GO" id="GO:0005524">
    <property type="term" value="F:ATP binding"/>
    <property type="evidence" value="ECO:0007669"/>
    <property type="project" value="InterPro"/>
</dbReference>
<dbReference type="PANTHER" id="PTHR46411">
    <property type="entry name" value="FAMILY ATPASE, PUTATIVE-RELATED"/>
    <property type="match status" value="1"/>
</dbReference>
<dbReference type="EMBL" id="ML987190">
    <property type="protein sequence ID" value="KAF2254237.1"/>
    <property type="molecule type" value="Genomic_DNA"/>
</dbReference>
<dbReference type="InterPro" id="IPR027417">
    <property type="entry name" value="P-loop_NTPase"/>
</dbReference>
<dbReference type="Pfam" id="PF00004">
    <property type="entry name" value="AAA"/>
    <property type="match status" value="1"/>
</dbReference>
<dbReference type="GeneID" id="54588470"/>
<evidence type="ECO:0000313" key="4">
    <source>
        <dbReference type="Proteomes" id="UP000800094"/>
    </source>
</evidence>
<organism evidence="3 4">
    <name type="scientific">Trematosphaeria pertusa</name>
    <dbReference type="NCBI Taxonomy" id="390896"/>
    <lineage>
        <taxon>Eukaryota</taxon>
        <taxon>Fungi</taxon>
        <taxon>Dikarya</taxon>
        <taxon>Ascomycota</taxon>
        <taxon>Pezizomycotina</taxon>
        <taxon>Dothideomycetes</taxon>
        <taxon>Pleosporomycetidae</taxon>
        <taxon>Pleosporales</taxon>
        <taxon>Massarineae</taxon>
        <taxon>Trematosphaeriaceae</taxon>
        <taxon>Trematosphaeria</taxon>
    </lineage>
</organism>
<dbReference type="Proteomes" id="UP000800094">
    <property type="component" value="Unassembled WGS sequence"/>
</dbReference>
<evidence type="ECO:0000256" key="1">
    <source>
        <dbReference type="SAM" id="MobiDB-lite"/>
    </source>
</evidence>
<dbReference type="InterPro" id="IPR003959">
    <property type="entry name" value="ATPase_AAA_core"/>
</dbReference>
<dbReference type="SUPFAM" id="SSF52540">
    <property type="entry name" value="P-loop containing nucleoside triphosphate hydrolases"/>
    <property type="match status" value="1"/>
</dbReference>
<dbReference type="InterPro" id="IPR054289">
    <property type="entry name" value="DUF7025"/>
</dbReference>
<dbReference type="InterPro" id="IPR056599">
    <property type="entry name" value="AAA_lid_fung"/>
</dbReference>
<dbReference type="Gene3D" id="3.40.50.300">
    <property type="entry name" value="P-loop containing nucleotide triphosphate hydrolases"/>
    <property type="match status" value="1"/>
</dbReference>
<dbReference type="InterPro" id="IPR003593">
    <property type="entry name" value="AAA+_ATPase"/>
</dbReference>
<dbReference type="OrthoDB" id="10042665at2759"/>
<dbReference type="PANTHER" id="PTHR46411:SF2">
    <property type="entry name" value="AAA+ ATPASE DOMAIN-CONTAINING PROTEIN"/>
    <property type="match status" value="1"/>
</dbReference>
<dbReference type="RefSeq" id="XP_033689241.1">
    <property type="nucleotide sequence ID" value="XM_033835140.1"/>
</dbReference>
<feature type="domain" description="AAA+ ATPase" evidence="2">
    <location>
        <begin position="521"/>
        <end position="648"/>
    </location>
</feature>
<evidence type="ECO:0000313" key="3">
    <source>
        <dbReference type="EMBL" id="KAF2254237.1"/>
    </source>
</evidence>
<feature type="region of interest" description="Disordered" evidence="1">
    <location>
        <begin position="41"/>
        <end position="68"/>
    </location>
</feature>
<protein>
    <submittedName>
        <fullName evidence="3">P-loop containing nucleoside triphosphate hydrolase protein</fullName>
    </submittedName>
</protein>
<evidence type="ECO:0000259" key="2">
    <source>
        <dbReference type="SMART" id="SM00382"/>
    </source>
</evidence>
<reference evidence="3" key="1">
    <citation type="journal article" date="2020" name="Stud. Mycol.">
        <title>101 Dothideomycetes genomes: a test case for predicting lifestyles and emergence of pathogens.</title>
        <authorList>
            <person name="Haridas S."/>
            <person name="Albert R."/>
            <person name="Binder M."/>
            <person name="Bloem J."/>
            <person name="Labutti K."/>
            <person name="Salamov A."/>
            <person name="Andreopoulos B."/>
            <person name="Baker S."/>
            <person name="Barry K."/>
            <person name="Bills G."/>
            <person name="Bluhm B."/>
            <person name="Cannon C."/>
            <person name="Castanera R."/>
            <person name="Culley D."/>
            <person name="Daum C."/>
            <person name="Ezra D."/>
            <person name="Gonzalez J."/>
            <person name="Henrissat B."/>
            <person name="Kuo A."/>
            <person name="Liang C."/>
            <person name="Lipzen A."/>
            <person name="Lutzoni F."/>
            <person name="Magnuson J."/>
            <person name="Mondo S."/>
            <person name="Nolan M."/>
            <person name="Ohm R."/>
            <person name="Pangilinan J."/>
            <person name="Park H.-J."/>
            <person name="Ramirez L."/>
            <person name="Alfaro M."/>
            <person name="Sun H."/>
            <person name="Tritt A."/>
            <person name="Yoshinaga Y."/>
            <person name="Zwiers L.-H."/>
            <person name="Turgeon B."/>
            <person name="Goodwin S."/>
            <person name="Spatafora J."/>
            <person name="Crous P."/>
            <person name="Grigoriev I."/>
        </authorList>
    </citation>
    <scope>NUCLEOTIDE SEQUENCE</scope>
    <source>
        <strain evidence="3">CBS 122368</strain>
    </source>
</reference>
<name>A0A6A6IVY4_9PLEO</name>